<comment type="cofactor">
    <cofactor evidence="1">
        <name>a divalent metal cation</name>
        <dbReference type="ChEBI" id="CHEBI:60240"/>
    </cofactor>
</comment>
<evidence type="ECO:0000313" key="4">
    <source>
        <dbReference type="EMBL" id="GFQ81134.1"/>
    </source>
</evidence>
<accession>A0A8X6FK85</accession>
<keyword evidence="2" id="KW-0479">Metal-binding</keyword>
<name>A0A8X6FK85_TRICU</name>
<evidence type="ECO:0000256" key="1">
    <source>
        <dbReference type="ARBA" id="ARBA00001968"/>
    </source>
</evidence>
<comment type="caution">
    <text evidence="4">The sequence shown here is derived from an EMBL/GenBank/DDBJ whole genome shotgun (WGS) entry which is preliminary data.</text>
</comment>
<dbReference type="Proteomes" id="UP000887116">
    <property type="component" value="Unassembled WGS sequence"/>
</dbReference>
<keyword evidence="5" id="KW-1185">Reference proteome</keyword>
<evidence type="ECO:0000313" key="5">
    <source>
        <dbReference type="Proteomes" id="UP000887116"/>
    </source>
</evidence>
<organism evidence="4 5">
    <name type="scientific">Trichonephila clavata</name>
    <name type="common">Joro spider</name>
    <name type="synonym">Nephila clavata</name>
    <dbReference type="NCBI Taxonomy" id="2740835"/>
    <lineage>
        <taxon>Eukaryota</taxon>
        <taxon>Metazoa</taxon>
        <taxon>Ecdysozoa</taxon>
        <taxon>Arthropoda</taxon>
        <taxon>Chelicerata</taxon>
        <taxon>Arachnida</taxon>
        <taxon>Araneae</taxon>
        <taxon>Araneomorphae</taxon>
        <taxon>Entelegynae</taxon>
        <taxon>Araneoidea</taxon>
        <taxon>Nephilidae</taxon>
        <taxon>Trichonephila</taxon>
    </lineage>
</organism>
<dbReference type="OrthoDB" id="6581217at2759"/>
<dbReference type="Pfam" id="PF13359">
    <property type="entry name" value="DDE_Tnp_4"/>
    <property type="match status" value="1"/>
</dbReference>
<sequence>MPTPTMGKFQNITQQYFLKWIFSNCVGAIDGKHVRIKALKNSVSLFYNHKDYHSMGMLAVVDADYKFTAIDVGSYGREGDDGIFLKSEIG</sequence>
<dbReference type="EMBL" id="BMAO01022324">
    <property type="protein sequence ID" value="GFQ81134.1"/>
    <property type="molecule type" value="Genomic_DNA"/>
</dbReference>
<protein>
    <submittedName>
        <fullName evidence="4">DDE Tnp4 domain-containing protein</fullName>
    </submittedName>
</protein>
<dbReference type="InterPro" id="IPR027806">
    <property type="entry name" value="HARBI1_dom"/>
</dbReference>
<dbReference type="AlphaFoldDB" id="A0A8X6FK85"/>
<reference evidence="4" key="1">
    <citation type="submission" date="2020-07" db="EMBL/GenBank/DDBJ databases">
        <title>Multicomponent nature underlies the extraordinary mechanical properties of spider dragline silk.</title>
        <authorList>
            <person name="Kono N."/>
            <person name="Nakamura H."/>
            <person name="Mori M."/>
            <person name="Yoshida Y."/>
            <person name="Ohtoshi R."/>
            <person name="Malay A.D."/>
            <person name="Moran D.A.P."/>
            <person name="Tomita M."/>
            <person name="Numata K."/>
            <person name="Arakawa K."/>
        </authorList>
    </citation>
    <scope>NUCLEOTIDE SEQUENCE</scope>
</reference>
<dbReference type="GO" id="GO:0046872">
    <property type="term" value="F:metal ion binding"/>
    <property type="evidence" value="ECO:0007669"/>
    <property type="project" value="UniProtKB-KW"/>
</dbReference>
<evidence type="ECO:0000256" key="2">
    <source>
        <dbReference type="ARBA" id="ARBA00022723"/>
    </source>
</evidence>
<feature type="domain" description="DDE Tnp4" evidence="3">
    <location>
        <begin position="29"/>
        <end position="89"/>
    </location>
</feature>
<evidence type="ECO:0000259" key="3">
    <source>
        <dbReference type="Pfam" id="PF13359"/>
    </source>
</evidence>
<gene>
    <name evidence="4" type="ORF">TNCT_13351</name>
</gene>
<proteinExistence type="predicted"/>